<feature type="compositionally biased region" description="Low complexity" evidence="4">
    <location>
        <begin position="219"/>
        <end position="228"/>
    </location>
</feature>
<dbReference type="PANTHER" id="PTHR19879">
    <property type="entry name" value="TRANSCRIPTION INITIATION FACTOR TFIID"/>
    <property type="match status" value="1"/>
</dbReference>
<evidence type="ECO:0000256" key="4">
    <source>
        <dbReference type="SAM" id="MobiDB-lite"/>
    </source>
</evidence>
<dbReference type="Gene3D" id="2.130.10.10">
    <property type="entry name" value="YVTN repeat-like/Quinoprotein amine dehydrogenase"/>
    <property type="match status" value="2"/>
</dbReference>
<gene>
    <name evidence="7" type="ORF">Prum_071890</name>
</gene>
<dbReference type="CDD" id="cd00200">
    <property type="entry name" value="WD40"/>
    <property type="match status" value="1"/>
</dbReference>
<evidence type="ECO:0000256" key="2">
    <source>
        <dbReference type="ARBA" id="ARBA00022737"/>
    </source>
</evidence>
<dbReference type="EMBL" id="BLPG01000001">
    <property type="protein sequence ID" value="GFJ93547.1"/>
    <property type="molecule type" value="Genomic_DNA"/>
</dbReference>
<dbReference type="Pfam" id="PF13676">
    <property type="entry name" value="TIR_2"/>
    <property type="match status" value="1"/>
</dbReference>
<dbReference type="PRINTS" id="PR00320">
    <property type="entry name" value="GPROTEINBRPT"/>
</dbReference>
<dbReference type="SUPFAM" id="SSF50978">
    <property type="entry name" value="WD40 repeat-like"/>
    <property type="match status" value="1"/>
</dbReference>
<proteinExistence type="predicted"/>
<organism evidence="7 8">
    <name type="scientific">Phytohabitans rumicis</name>
    <dbReference type="NCBI Taxonomy" id="1076125"/>
    <lineage>
        <taxon>Bacteria</taxon>
        <taxon>Bacillati</taxon>
        <taxon>Actinomycetota</taxon>
        <taxon>Actinomycetes</taxon>
        <taxon>Micromonosporales</taxon>
        <taxon>Micromonosporaceae</taxon>
    </lineage>
</organism>
<dbReference type="InterPro" id="IPR020472">
    <property type="entry name" value="WD40_PAC1"/>
</dbReference>
<feature type="transmembrane region" description="Helical" evidence="5">
    <location>
        <begin position="271"/>
        <end position="289"/>
    </location>
</feature>
<feature type="repeat" description="WD" evidence="3">
    <location>
        <begin position="575"/>
        <end position="609"/>
    </location>
</feature>
<keyword evidence="8" id="KW-1185">Reference proteome</keyword>
<dbReference type="Proteomes" id="UP000482960">
    <property type="component" value="Unassembled WGS sequence"/>
</dbReference>
<feature type="repeat" description="WD" evidence="3">
    <location>
        <begin position="436"/>
        <end position="477"/>
    </location>
</feature>
<dbReference type="InterPro" id="IPR036322">
    <property type="entry name" value="WD40_repeat_dom_sf"/>
</dbReference>
<dbReference type="InterPro" id="IPR001680">
    <property type="entry name" value="WD40_rpt"/>
</dbReference>
<dbReference type="Gene3D" id="3.40.50.10140">
    <property type="entry name" value="Toll/interleukin-1 receptor homology (TIR) domain"/>
    <property type="match status" value="1"/>
</dbReference>
<keyword evidence="2" id="KW-0677">Repeat</keyword>
<feature type="domain" description="TIR" evidence="6">
    <location>
        <begin position="77"/>
        <end position="182"/>
    </location>
</feature>
<evidence type="ECO:0000256" key="1">
    <source>
        <dbReference type="ARBA" id="ARBA00022574"/>
    </source>
</evidence>
<dbReference type="AlphaFoldDB" id="A0A6V8LHH7"/>
<dbReference type="InterPro" id="IPR015943">
    <property type="entry name" value="WD40/YVTN_repeat-like_dom_sf"/>
</dbReference>
<evidence type="ECO:0000259" key="6">
    <source>
        <dbReference type="Pfam" id="PF13676"/>
    </source>
</evidence>
<dbReference type="PANTHER" id="PTHR19879:SF9">
    <property type="entry name" value="TRANSCRIPTION INITIATION FACTOR TFIID SUBUNIT 5"/>
    <property type="match status" value="1"/>
</dbReference>
<evidence type="ECO:0000313" key="8">
    <source>
        <dbReference type="Proteomes" id="UP000482960"/>
    </source>
</evidence>
<keyword evidence="5" id="KW-0472">Membrane</keyword>
<comment type="caution">
    <text evidence="7">The sequence shown here is derived from an EMBL/GenBank/DDBJ whole genome shotgun (WGS) entry which is preliminary data.</text>
</comment>
<feature type="region of interest" description="Disordered" evidence="4">
    <location>
        <begin position="289"/>
        <end position="320"/>
    </location>
</feature>
<feature type="region of interest" description="Disordered" evidence="4">
    <location>
        <begin position="196"/>
        <end position="228"/>
    </location>
</feature>
<evidence type="ECO:0000256" key="3">
    <source>
        <dbReference type="PROSITE-ProRule" id="PRU00221"/>
    </source>
</evidence>
<dbReference type="Pfam" id="PF00400">
    <property type="entry name" value="WD40"/>
    <property type="match status" value="5"/>
</dbReference>
<keyword evidence="5" id="KW-1133">Transmembrane helix</keyword>
<dbReference type="InterPro" id="IPR035897">
    <property type="entry name" value="Toll_tir_struct_dom_sf"/>
</dbReference>
<feature type="repeat" description="WD" evidence="3">
    <location>
        <begin position="620"/>
        <end position="654"/>
    </location>
</feature>
<reference evidence="7 8" key="2">
    <citation type="submission" date="2020-03" db="EMBL/GenBank/DDBJ databases">
        <authorList>
            <person name="Ichikawa N."/>
            <person name="Kimura A."/>
            <person name="Kitahashi Y."/>
            <person name="Uohara A."/>
        </authorList>
    </citation>
    <scope>NUCLEOTIDE SEQUENCE [LARGE SCALE GENOMIC DNA]</scope>
    <source>
        <strain evidence="7 8">NBRC 108638</strain>
    </source>
</reference>
<sequence length="654" mass="68648">MRQALRWVLAVMIGGSGLAVAWWLGEAVFRLDRGTAVTIAAVVGPMVGTPFAWWASRDIVPVSDVAAPVTTSGGGHVFLCYSHRRDQAYAQRLASFLTRAGVPVWLDQEIITGHRWDQVIREKIDTCAAVVVVMTPAAEESRWVMREITYAEKADRPILPLLLSGREFFGLSDLQYEDVTGGRMPGPTFMARLPNMVTSGAPKPTPADDQKSVPSPSQPVAADAVPGTAPAASAARLGVNSPIQLRSTAVPPVEQIGPDTERSRRWSRRTITGVVVAVTMVSGGLTALASDVPTHGRNGATSPAGQGSGTPAPSASQVSVSASAATPSLTPVLASVDRFQPTRAARVATLINFDYGVAFSSRAQILASAAYGSTEVKLWDVSNPATPTPRATLSDSGGRVVFSPDGRVLATTTGDQKRVKLWNVSEPAHAAVAATLTGYTGRIGEMAFSPDGHTLAAAGAAKTVKLWNISDPTHAAVVATLTGHTDSVEGVAFSPNRSMLATTGSDRTIKLWNIGDPARPALLATLAARNVPGRQGFTQAVAFGTDGRLLATTGYKVTTLWNVSDPTRATVVATLKGHIHSVDGVAFSPNGRTVATASYDRTVRLWNVSVPTRPTMVATLTGHSDYVDKVAFSPSGRLVAAAAGDGTIIVWRLS</sequence>
<reference evidence="7 8" key="1">
    <citation type="submission" date="2020-03" db="EMBL/GenBank/DDBJ databases">
        <title>Whole genome shotgun sequence of Phytohabitans rumicis NBRC 108638.</title>
        <authorList>
            <person name="Komaki H."/>
            <person name="Tamura T."/>
        </authorList>
    </citation>
    <scope>NUCLEOTIDE SEQUENCE [LARGE SCALE GENOMIC DNA]</scope>
    <source>
        <strain evidence="7 8">NBRC 108638</strain>
    </source>
</reference>
<evidence type="ECO:0000313" key="7">
    <source>
        <dbReference type="EMBL" id="GFJ93547.1"/>
    </source>
</evidence>
<dbReference type="PROSITE" id="PS50082">
    <property type="entry name" value="WD_REPEATS_2"/>
    <property type="match status" value="4"/>
</dbReference>
<evidence type="ECO:0000256" key="5">
    <source>
        <dbReference type="SAM" id="Phobius"/>
    </source>
</evidence>
<dbReference type="InterPro" id="IPR019775">
    <property type="entry name" value="WD40_repeat_CS"/>
</dbReference>
<feature type="transmembrane region" description="Helical" evidence="5">
    <location>
        <begin position="36"/>
        <end position="55"/>
    </location>
</feature>
<keyword evidence="1 3" id="KW-0853">WD repeat</keyword>
<name>A0A6V8LHH7_9ACTN</name>
<dbReference type="RefSeq" id="WP_173080189.1">
    <property type="nucleotide sequence ID" value="NZ_BAABJB010000001.1"/>
</dbReference>
<dbReference type="PROSITE" id="PS00678">
    <property type="entry name" value="WD_REPEATS_1"/>
    <property type="match status" value="2"/>
</dbReference>
<protein>
    <recommendedName>
        <fullName evidence="6">TIR domain-containing protein</fullName>
    </recommendedName>
</protein>
<keyword evidence="5" id="KW-0812">Transmembrane</keyword>
<dbReference type="PROSITE" id="PS50294">
    <property type="entry name" value="WD_REPEATS_REGION"/>
    <property type="match status" value="4"/>
</dbReference>
<dbReference type="SUPFAM" id="SSF52200">
    <property type="entry name" value="Toll/Interleukin receptor TIR domain"/>
    <property type="match status" value="1"/>
</dbReference>
<dbReference type="GO" id="GO:0007165">
    <property type="term" value="P:signal transduction"/>
    <property type="evidence" value="ECO:0007669"/>
    <property type="project" value="InterPro"/>
</dbReference>
<feature type="repeat" description="WD" evidence="3">
    <location>
        <begin position="481"/>
        <end position="514"/>
    </location>
</feature>
<dbReference type="SMART" id="SM00320">
    <property type="entry name" value="WD40"/>
    <property type="match status" value="7"/>
</dbReference>
<accession>A0A6V8LHH7</accession>
<dbReference type="InterPro" id="IPR000157">
    <property type="entry name" value="TIR_dom"/>
</dbReference>
<feature type="transmembrane region" description="Helical" evidence="5">
    <location>
        <begin position="7"/>
        <end position="24"/>
    </location>
</feature>
<feature type="compositionally biased region" description="Low complexity" evidence="4">
    <location>
        <begin position="310"/>
        <end position="320"/>
    </location>
</feature>